<evidence type="ECO:0000256" key="6">
    <source>
        <dbReference type="SAM" id="MobiDB-lite"/>
    </source>
</evidence>
<feature type="domain" description="Thioredoxin" evidence="7">
    <location>
        <begin position="1"/>
        <end position="185"/>
    </location>
</feature>
<dbReference type="PROSITE" id="PS51352">
    <property type="entry name" value="THIOREDOXIN_2"/>
    <property type="match status" value="1"/>
</dbReference>
<feature type="compositionally biased region" description="Basic residues" evidence="6">
    <location>
        <begin position="212"/>
        <end position="222"/>
    </location>
</feature>
<dbReference type="Pfam" id="PF13462">
    <property type="entry name" value="Thioredoxin_4"/>
    <property type="match status" value="1"/>
</dbReference>
<dbReference type="PANTHER" id="PTHR13887:SF14">
    <property type="entry name" value="DISULFIDE BOND FORMATION PROTEIN D"/>
    <property type="match status" value="1"/>
</dbReference>
<keyword evidence="8" id="KW-0413">Isomerase</keyword>
<dbReference type="Proteomes" id="UP000198802">
    <property type="component" value="Unassembled WGS sequence"/>
</dbReference>
<comment type="similarity">
    <text evidence="1">Belongs to the thioredoxin family. DsbA subfamily.</text>
</comment>
<evidence type="ECO:0000313" key="9">
    <source>
        <dbReference type="Proteomes" id="UP000198802"/>
    </source>
</evidence>
<reference evidence="9" key="1">
    <citation type="submission" date="2015-11" db="EMBL/GenBank/DDBJ databases">
        <authorList>
            <person name="Varghese N."/>
        </authorList>
    </citation>
    <scope>NUCLEOTIDE SEQUENCE [LARGE SCALE GENOMIC DNA]</scope>
    <source>
        <strain evidence="9">DSM 45899</strain>
    </source>
</reference>
<evidence type="ECO:0000256" key="5">
    <source>
        <dbReference type="ARBA" id="ARBA00023284"/>
    </source>
</evidence>
<proteinExistence type="inferred from homology"/>
<dbReference type="PANTHER" id="PTHR13887">
    <property type="entry name" value="GLUTATHIONE S-TRANSFERASE KAPPA"/>
    <property type="match status" value="1"/>
</dbReference>
<keyword evidence="4" id="KW-1015">Disulfide bond</keyword>
<evidence type="ECO:0000259" key="7">
    <source>
        <dbReference type="PROSITE" id="PS51352"/>
    </source>
</evidence>
<dbReference type="GO" id="GO:0016491">
    <property type="term" value="F:oxidoreductase activity"/>
    <property type="evidence" value="ECO:0007669"/>
    <property type="project" value="UniProtKB-KW"/>
</dbReference>
<evidence type="ECO:0000256" key="3">
    <source>
        <dbReference type="ARBA" id="ARBA00023002"/>
    </source>
</evidence>
<dbReference type="InterPro" id="IPR036249">
    <property type="entry name" value="Thioredoxin-like_sf"/>
</dbReference>
<dbReference type="EMBL" id="FAOZ01000018">
    <property type="protein sequence ID" value="CUU58358.1"/>
    <property type="molecule type" value="Genomic_DNA"/>
</dbReference>
<feature type="region of interest" description="Disordered" evidence="6">
    <location>
        <begin position="182"/>
        <end position="222"/>
    </location>
</feature>
<protein>
    <submittedName>
        <fullName evidence="8">Protein-disulfide isomerase</fullName>
    </submittedName>
</protein>
<dbReference type="AlphaFoldDB" id="A0A0S4QV80"/>
<name>A0A0S4QV80_9ACTN</name>
<sequence>MTRMAEVGGNTTKNAKRVAADPFRHSRGFPDAGVVIVEYGDFECPYCARAAGILHELVNTSDGQVRQVFRHFPVFDLHPYALTAALAAEVAGAHGFFWEMHDLMFANQDKLADKYLMGFARAVGLDSDLVVGDPAQPYGDAVEDDYASAAQLRVEGTPTIFIDGVRYRGRLELGPLRAAVARAGGGAGQPANGQPGDGQPGDGPSSDDGADRRRRRAPWSRR</sequence>
<keyword evidence="5" id="KW-0676">Redox-active center</keyword>
<dbReference type="GO" id="GO:0016853">
    <property type="term" value="F:isomerase activity"/>
    <property type="evidence" value="ECO:0007669"/>
    <property type="project" value="UniProtKB-KW"/>
</dbReference>
<dbReference type="Gene3D" id="3.40.30.10">
    <property type="entry name" value="Glutaredoxin"/>
    <property type="match status" value="1"/>
</dbReference>
<organism evidence="8 9">
    <name type="scientific">Parafrankia irregularis</name>
    <dbReference type="NCBI Taxonomy" id="795642"/>
    <lineage>
        <taxon>Bacteria</taxon>
        <taxon>Bacillati</taxon>
        <taxon>Actinomycetota</taxon>
        <taxon>Actinomycetes</taxon>
        <taxon>Frankiales</taxon>
        <taxon>Frankiaceae</taxon>
        <taxon>Parafrankia</taxon>
    </lineage>
</organism>
<keyword evidence="3" id="KW-0560">Oxidoreductase</keyword>
<evidence type="ECO:0000256" key="2">
    <source>
        <dbReference type="ARBA" id="ARBA00022729"/>
    </source>
</evidence>
<dbReference type="InterPro" id="IPR013766">
    <property type="entry name" value="Thioredoxin_domain"/>
</dbReference>
<evidence type="ECO:0000256" key="4">
    <source>
        <dbReference type="ARBA" id="ARBA00023157"/>
    </source>
</evidence>
<keyword evidence="2" id="KW-0732">Signal</keyword>
<keyword evidence="9" id="KW-1185">Reference proteome</keyword>
<dbReference type="InterPro" id="IPR012336">
    <property type="entry name" value="Thioredoxin-like_fold"/>
</dbReference>
<accession>A0A0S4QV80</accession>
<evidence type="ECO:0000256" key="1">
    <source>
        <dbReference type="ARBA" id="ARBA00005791"/>
    </source>
</evidence>
<dbReference type="SUPFAM" id="SSF52833">
    <property type="entry name" value="Thioredoxin-like"/>
    <property type="match status" value="1"/>
</dbReference>
<evidence type="ECO:0000313" key="8">
    <source>
        <dbReference type="EMBL" id="CUU58358.1"/>
    </source>
</evidence>
<gene>
    <name evidence="8" type="ORF">Ga0074812_118130</name>
</gene>